<dbReference type="EMBL" id="MLAW01000068">
    <property type="protein sequence ID" value="OJJ15745.1"/>
    <property type="molecule type" value="Genomic_DNA"/>
</dbReference>
<dbReference type="Pfam" id="PF10742">
    <property type="entry name" value="DUF2555"/>
    <property type="match status" value="1"/>
</dbReference>
<dbReference type="AlphaFoldDB" id="A0A1L9QK27"/>
<gene>
    <name evidence="1" type="ORF">BI308_24170</name>
</gene>
<comment type="caution">
    <text evidence="1">The sequence shown here is derived from an EMBL/GenBank/DDBJ whole genome shotgun (WGS) entry which is preliminary data.</text>
</comment>
<evidence type="ECO:0000313" key="2">
    <source>
        <dbReference type="Proteomes" id="UP000183940"/>
    </source>
</evidence>
<keyword evidence="2" id="KW-1185">Reference proteome</keyword>
<dbReference type="InterPro" id="IPR019678">
    <property type="entry name" value="DUF2555"/>
</dbReference>
<protein>
    <recommendedName>
        <fullName evidence="3">DUF2555 domain-containing protein</fullName>
    </recommendedName>
</protein>
<name>A0A1L9QK27_9CYAN</name>
<evidence type="ECO:0008006" key="3">
    <source>
        <dbReference type="Google" id="ProtNLM"/>
    </source>
</evidence>
<organism evidence="1 2">
    <name type="scientific">Roseofilum reptotaenium AO1-A</name>
    <dbReference type="NCBI Taxonomy" id="1925591"/>
    <lineage>
        <taxon>Bacteria</taxon>
        <taxon>Bacillati</taxon>
        <taxon>Cyanobacteriota</taxon>
        <taxon>Cyanophyceae</taxon>
        <taxon>Desertifilales</taxon>
        <taxon>Desertifilaceae</taxon>
        <taxon>Roseofilum</taxon>
    </lineage>
</organism>
<dbReference type="STRING" id="1925591.BI308_24170"/>
<sequence length="73" mass="8527">MAMITISKQAISKMTSEDVTLLATRLEKDEYSNAFEGLRDWHLLRAIAFQRPEMVDIVQPYLYLLDMEPYDEA</sequence>
<proteinExistence type="predicted"/>
<reference evidence="1" key="1">
    <citation type="submission" date="2016-10" db="EMBL/GenBank/DDBJ databases">
        <title>CRISPR-Cas defence system in Roseofilum reptotaenium: evidence of a bacteriophage-cyanobacterium arms race in the coral black band disease.</title>
        <authorList>
            <person name="Buerger P."/>
            <person name="Wood-Charlson E.M."/>
            <person name="Weynberg K.D."/>
            <person name="Willis B."/>
            <person name="Van Oppen M.J."/>
        </authorList>
    </citation>
    <scope>NUCLEOTIDE SEQUENCE [LARGE SCALE GENOMIC DNA]</scope>
    <source>
        <strain evidence="1">AO1-A</strain>
    </source>
</reference>
<dbReference type="Proteomes" id="UP000183940">
    <property type="component" value="Unassembled WGS sequence"/>
</dbReference>
<evidence type="ECO:0000313" key="1">
    <source>
        <dbReference type="EMBL" id="OJJ15745.1"/>
    </source>
</evidence>
<accession>A0A1L9QK27</accession>